<keyword evidence="1" id="KW-1133">Transmembrane helix</keyword>
<sequence>MNIRRLSFKLGTYARGKLNAFWRNEEGLGTLEIVLIAAVIIAIAILFRDWILDFLDRLFGKVEDKSDSFFS</sequence>
<accession>A0A9X4KGQ0</accession>
<gene>
    <name evidence="3" type="ORF">OMP38_12880</name>
</gene>
<evidence type="ECO:0000259" key="2">
    <source>
        <dbReference type="Pfam" id="PF16982"/>
    </source>
</evidence>
<dbReference type="EMBL" id="JAPDHZ010000003">
    <property type="protein sequence ID" value="MDG0791665.1"/>
    <property type="molecule type" value="Genomic_DNA"/>
</dbReference>
<dbReference type="AlphaFoldDB" id="A0A9X4KGQ0"/>
<dbReference type="Pfam" id="PF16982">
    <property type="entry name" value="Flp1_like"/>
    <property type="match status" value="1"/>
</dbReference>
<keyword evidence="1" id="KW-0472">Membrane</keyword>
<dbReference type="RefSeq" id="WP_277565522.1">
    <property type="nucleotide sequence ID" value="NZ_JAPDHZ010000003.1"/>
</dbReference>
<feature type="domain" description="Putative Flagellin Flp1-like" evidence="2">
    <location>
        <begin position="21"/>
        <end position="66"/>
    </location>
</feature>
<evidence type="ECO:0000313" key="3">
    <source>
        <dbReference type="EMBL" id="MDG0791665.1"/>
    </source>
</evidence>
<organism evidence="3 4">
    <name type="scientific">Cohnella ginsengisoli</name>
    <dbReference type="NCBI Taxonomy" id="425004"/>
    <lineage>
        <taxon>Bacteria</taxon>
        <taxon>Bacillati</taxon>
        <taxon>Bacillota</taxon>
        <taxon>Bacilli</taxon>
        <taxon>Bacillales</taxon>
        <taxon>Paenibacillaceae</taxon>
        <taxon>Cohnella</taxon>
    </lineage>
</organism>
<name>A0A9X4KGQ0_9BACL</name>
<keyword evidence="4" id="KW-1185">Reference proteome</keyword>
<keyword evidence="1" id="KW-0812">Transmembrane</keyword>
<comment type="caution">
    <text evidence="3">The sequence shown here is derived from an EMBL/GenBank/DDBJ whole genome shotgun (WGS) entry which is preliminary data.</text>
</comment>
<proteinExistence type="predicted"/>
<reference evidence="3 4" key="1">
    <citation type="submission" date="2022-10" db="EMBL/GenBank/DDBJ databases">
        <title>Comparative genomic analysis of Cohnella hashimotonis sp. nov., isolated from the International Space Station.</title>
        <authorList>
            <person name="Simpson A."/>
            <person name="Venkateswaran K."/>
        </authorList>
    </citation>
    <scope>NUCLEOTIDE SEQUENCE [LARGE SCALE GENOMIC DNA]</scope>
    <source>
        <strain evidence="3 4">DSM 18997</strain>
    </source>
</reference>
<evidence type="ECO:0000256" key="1">
    <source>
        <dbReference type="SAM" id="Phobius"/>
    </source>
</evidence>
<evidence type="ECO:0000313" key="4">
    <source>
        <dbReference type="Proteomes" id="UP001153387"/>
    </source>
</evidence>
<feature type="transmembrane region" description="Helical" evidence="1">
    <location>
        <begin position="27"/>
        <end position="47"/>
    </location>
</feature>
<dbReference type="Proteomes" id="UP001153387">
    <property type="component" value="Unassembled WGS sequence"/>
</dbReference>
<protein>
    <submittedName>
        <fullName evidence="3">Flp1 family type IVb pilin</fullName>
    </submittedName>
</protein>
<dbReference type="InterPro" id="IPR031564">
    <property type="entry name" value="Flp1-like"/>
</dbReference>